<dbReference type="AlphaFoldDB" id="A0A0P6VNX8"/>
<feature type="transmembrane region" description="Helical" evidence="1">
    <location>
        <begin position="312"/>
        <end position="330"/>
    </location>
</feature>
<dbReference type="GO" id="GO:0010468">
    <property type="term" value="P:regulation of gene expression"/>
    <property type="evidence" value="ECO:0007669"/>
    <property type="project" value="InterPro"/>
</dbReference>
<accession>A0A0P6VNX8</accession>
<feature type="transmembrane region" description="Helical" evidence="1">
    <location>
        <begin position="192"/>
        <end position="215"/>
    </location>
</feature>
<dbReference type="PANTHER" id="PTHR38457:SF1">
    <property type="entry name" value="REGULATOR ABRB-RELATED"/>
    <property type="match status" value="1"/>
</dbReference>
<keyword evidence="1" id="KW-0812">Transmembrane</keyword>
<keyword evidence="3" id="KW-1185">Reference proteome</keyword>
<dbReference type="InterPro" id="IPR007820">
    <property type="entry name" value="AbrB_fam"/>
</dbReference>
<feature type="transmembrane region" description="Helical" evidence="1">
    <location>
        <begin position="342"/>
        <end position="359"/>
    </location>
</feature>
<evidence type="ECO:0008006" key="4">
    <source>
        <dbReference type="Google" id="ProtNLM"/>
    </source>
</evidence>
<protein>
    <recommendedName>
        <fullName evidence="4">Monooxygenase</fullName>
    </recommendedName>
</protein>
<dbReference type="PANTHER" id="PTHR38457">
    <property type="entry name" value="REGULATOR ABRB-RELATED"/>
    <property type="match status" value="1"/>
</dbReference>
<dbReference type="STRING" id="665126.ABB55_16110"/>
<evidence type="ECO:0000313" key="3">
    <source>
        <dbReference type="Proteomes" id="UP000048984"/>
    </source>
</evidence>
<dbReference type="EMBL" id="LJYW01000001">
    <property type="protein sequence ID" value="KPL53548.1"/>
    <property type="molecule type" value="Genomic_DNA"/>
</dbReference>
<dbReference type="RefSeq" id="WP_054359712.1">
    <property type="nucleotide sequence ID" value="NZ_LJYW01000001.1"/>
</dbReference>
<evidence type="ECO:0000256" key="1">
    <source>
        <dbReference type="SAM" id="Phobius"/>
    </source>
</evidence>
<comment type="caution">
    <text evidence="2">The sequence shown here is derived from an EMBL/GenBank/DDBJ whole genome shotgun (WGS) entry which is preliminary data.</text>
</comment>
<organism evidence="2 3">
    <name type="scientific">Prosthecodimorpha hirschii</name>
    <dbReference type="NCBI Taxonomy" id="665126"/>
    <lineage>
        <taxon>Bacteria</taxon>
        <taxon>Pseudomonadati</taxon>
        <taxon>Pseudomonadota</taxon>
        <taxon>Alphaproteobacteria</taxon>
        <taxon>Hyphomicrobiales</taxon>
        <taxon>Ancalomicrobiaceae</taxon>
        <taxon>Prosthecodimorpha</taxon>
    </lineage>
</organism>
<dbReference type="Pfam" id="PF05145">
    <property type="entry name" value="AbrB"/>
    <property type="match status" value="1"/>
</dbReference>
<dbReference type="PIRSF" id="PIRSF038991">
    <property type="entry name" value="Protein_AbrB"/>
    <property type="match status" value="1"/>
</dbReference>
<feature type="transmembrane region" description="Helical" evidence="1">
    <location>
        <begin position="281"/>
        <end position="300"/>
    </location>
</feature>
<reference evidence="2 3" key="2">
    <citation type="submission" date="2015-10" db="EMBL/GenBank/DDBJ databases">
        <title>Draft Genome Sequence of Prosthecomicrobium hirschii ATCC 27832.</title>
        <authorList>
            <person name="Daniel J."/>
            <person name="Givan S.A."/>
            <person name="Brun Y.V."/>
            <person name="Brown P.J."/>
        </authorList>
    </citation>
    <scope>NUCLEOTIDE SEQUENCE [LARGE SCALE GENOMIC DNA]</scope>
    <source>
        <strain evidence="2 3">16</strain>
    </source>
</reference>
<feature type="transmembrane region" description="Helical" evidence="1">
    <location>
        <begin position="96"/>
        <end position="121"/>
    </location>
</feature>
<reference evidence="2 3" key="1">
    <citation type="submission" date="2015-09" db="EMBL/GenBank/DDBJ databases">
        <authorList>
            <person name="Jackson K.R."/>
            <person name="Lunt B.L."/>
            <person name="Fisher J.N.B."/>
            <person name="Gardner A.V."/>
            <person name="Bailey M.E."/>
            <person name="Deus L.M."/>
            <person name="Earl A.S."/>
            <person name="Gibby P.D."/>
            <person name="Hartmann K.A."/>
            <person name="Liu J.E."/>
            <person name="Manci A.M."/>
            <person name="Nielsen D.A."/>
            <person name="Solomon M.B."/>
            <person name="Breakwell D.P."/>
            <person name="Burnett S.H."/>
            <person name="Grose J.H."/>
        </authorList>
    </citation>
    <scope>NUCLEOTIDE SEQUENCE [LARGE SCALE GENOMIC DNA]</scope>
    <source>
        <strain evidence="2 3">16</strain>
    </source>
</reference>
<keyword evidence="1" id="KW-1133">Transmembrane helix</keyword>
<name>A0A0P6VNX8_9HYPH</name>
<dbReference type="NCBIfam" id="TIGR03082">
    <property type="entry name" value="Gneg_AbrB_dup"/>
    <property type="match status" value="2"/>
</dbReference>
<feature type="transmembrane region" description="Helical" evidence="1">
    <location>
        <begin position="21"/>
        <end position="42"/>
    </location>
</feature>
<evidence type="ECO:0000313" key="2">
    <source>
        <dbReference type="EMBL" id="KPL53548.1"/>
    </source>
</evidence>
<feature type="transmembrane region" description="Helical" evidence="1">
    <location>
        <begin position="158"/>
        <end position="180"/>
    </location>
</feature>
<dbReference type="GO" id="GO:0016020">
    <property type="term" value="C:membrane"/>
    <property type="evidence" value="ECO:0007669"/>
    <property type="project" value="InterPro"/>
</dbReference>
<dbReference type="Proteomes" id="UP000048984">
    <property type="component" value="Unassembled WGS sequence"/>
</dbReference>
<sequence length="383" mass="40306">MQDRIASLRALVAAFAPARFPYLRFLVALGIGWCGGSVFAWLRLPLPWMLGPMSMLTIASLLRLPVAAPAVIRPPMTAVIGIMLGASFKPDMLDHIGTWFATMLGLALFVAVAALACIVYLHKVAGFDRETAYFSGMPGGLVEMIELGEQRGADHNTIALAHSARILMIVFTLPFLVQWLEGVSIGNRSQLGAGLAAAPWSGLELMILCGFAGAWAGRRLGLPGPYLLGPMLTSAAIHVAGITDFAPPREIVNTAQMVLGTVLGCRFAGTPPAAILRVLRIALGSTAILLAVTVAFAWGLGRLTGHGMVPIMLAYSPGGLAEMSLVALALHTDVAFVAAHHIVRIVLVMVSAGPILRLLDRIDPKPAPSAQAAAPKPLDQAAE</sequence>
<gene>
    <name evidence="2" type="ORF">ABB55_16110</name>
</gene>
<keyword evidence="1" id="KW-0472">Membrane</keyword>
<proteinExistence type="predicted"/>
<dbReference type="InterPro" id="IPR017516">
    <property type="entry name" value="AbrB_dup"/>
</dbReference>